<protein>
    <recommendedName>
        <fullName evidence="4">DUF11 domain-containing protein</fullName>
    </recommendedName>
</protein>
<dbReference type="AlphaFoldDB" id="A0A7H0I3V6"/>
<evidence type="ECO:0000313" key="3">
    <source>
        <dbReference type="Proteomes" id="UP000516230"/>
    </source>
</evidence>
<feature type="region of interest" description="Disordered" evidence="1">
    <location>
        <begin position="1"/>
        <end position="26"/>
    </location>
</feature>
<evidence type="ECO:0000256" key="1">
    <source>
        <dbReference type="SAM" id="MobiDB-lite"/>
    </source>
</evidence>
<proteinExistence type="predicted"/>
<sequence>MVASGADAGAGGGERDGSADPAGGVRAAGRAAAVPAGEASGAAAVAPEADLSHHGHVSLADGRLVVTVMSRNHGPAALAEATVRLELSHRPTGELRLPGRCLRAAERVVLCGTGPLSPDGVGRRVTLGLELGDSPSEAVVTVATAWSGGATDRNPANSEHRVLVPATGDPYAY</sequence>
<gene>
    <name evidence="2" type="ORF">IAG43_18035</name>
</gene>
<organism evidence="2 3">
    <name type="scientific">Streptomyces genisteinicus</name>
    <dbReference type="NCBI Taxonomy" id="2768068"/>
    <lineage>
        <taxon>Bacteria</taxon>
        <taxon>Bacillati</taxon>
        <taxon>Actinomycetota</taxon>
        <taxon>Actinomycetes</taxon>
        <taxon>Kitasatosporales</taxon>
        <taxon>Streptomycetaceae</taxon>
        <taxon>Streptomyces</taxon>
    </lineage>
</organism>
<accession>A0A7H0I3V6</accession>
<evidence type="ECO:0000313" key="2">
    <source>
        <dbReference type="EMBL" id="QNP67472.1"/>
    </source>
</evidence>
<keyword evidence="3" id="KW-1185">Reference proteome</keyword>
<reference evidence="2 3" key="1">
    <citation type="submission" date="2020-08" db="EMBL/GenBank/DDBJ databases">
        <title>A novel species.</title>
        <authorList>
            <person name="Gao J."/>
        </authorList>
    </citation>
    <scope>NUCLEOTIDE SEQUENCE [LARGE SCALE GENOMIC DNA]</scope>
    <source>
        <strain evidence="2 3">CRPJ-33</strain>
    </source>
</reference>
<dbReference type="KEGG" id="sgj:IAG43_18035"/>
<dbReference type="EMBL" id="CP060825">
    <property type="protein sequence ID" value="QNP67472.1"/>
    <property type="molecule type" value="Genomic_DNA"/>
</dbReference>
<evidence type="ECO:0008006" key="4">
    <source>
        <dbReference type="Google" id="ProtNLM"/>
    </source>
</evidence>
<dbReference type="Proteomes" id="UP000516230">
    <property type="component" value="Chromosome"/>
</dbReference>
<name>A0A7H0I3V6_9ACTN</name>